<accession>A0A0X3BHM3</accession>
<keyword evidence="2" id="KW-0812">Transmembrane</keyword>
<dbReference type="RefSeq" id="WP_062261102.1">
    <property type="nucleotide sequence ID" value="NZ_LT158599.1"/>
</dbReference>
<dbReference type="SUPFAM" id="SSF55781">
    <property type="entry name" value="GAF domain-like"/>
    <property type="match status" value="1"/>
</dbReference>
<reference evidence="5 6" key="1">
    <citation type="submission" date="2016-01" db="EMBL/GenBank/DDBJ databases">
        <authorList>
            <person name="Manzoor S."/>
        </authorList>
    </citation>
    <scope>NUCLEOTIDE SEQUENCE [LARGE SCALE GENOMIC DNA]</scope>
    <source>
        <strain evidence="5">Methanoculleus sp MAB1</strain>
    </source>
</reference>
<evidence type="ECO:0000256" key="2">
    <source>
        <dbReference type="SAM" id="Phobius"/>
    </source>
</evidence>
<dbReference type="SUPFAM" id="SSF55785">
    <property type="entry name" value="PYP-like sensor domain (PAS domain)"/>
    <property type="match status" value="1"/>
</dbReference>
<evidence type="ECO:0000259" key="4">
    <source>
        <dbReference type="SMART" id="SM00091"/>
    </source>
</evidence>
<dbReference type="SMART" id="SM00091">
    <property type="entry name" value="PAS"/>
    <property type="match status" value="1"/>
</dbReference>
<dbReference type="InterPro" id="IPR035965">
    <property type="entry name" value="PAS-like_dom_sf"/>
</dbReference>
<feature type="domain" description="GAF" evidence="3">
    <location>
        <begin position="247"/>
        <end position="385"/>
    </location>
</feature>
<keyword evidence="2" id="KW-1133">Transmembrane helix</keyword>
<proteinExistence type="predicted"/>
<evidence type="ECO:0000259" key="3">
    <source>
        <dbReference type="SMART" id="SM00065"/>
    </source>
</evidence>
<feature type="region of interest" description="Disordered" evidence="1">
    <location>
        <begin position="460"/>
        <end position="508"/>
    </location>
</feature>
<sequence>MVHDGSLVPGRAPDLWLPVLLVTSALTLALAAYGLSRGLTEVFPHLLYIPILLAIYRYERNGFFFSLLLSSLYIGMVYHFTYPDIVALAGEVVQFITLIGIATIIFYLVTLLRDREKRYRGIFENSQAGVFLINKRDLRILEANRRAAEILECSPGDLNGADLLSFWRDEEEVRAFLGRLGKSGAVLEHTGTFTDTRGARHHVVISAGVLSGDDVVCTIVDVTERQRTETLLRGAAKLSGMLVRGQDTHSLLQKACMNLCDMREGVIIGVWLKIGEEIAPFALSDDDYQHLSSDRSAENLIRQAYETKEIVSRDTAGIGELSPRMASFGDFQAIPMITGGEVLGVLTVAHTAGARLSKNEVDLLTAVAKDLASSLKLSKLEEEKREAYTQIDRNIEQFAILGDHIRNPLQVIVGLACMEESRSAETIVEQAYTIHSLISRLDSGWIESAGIRDYLRRHPDRGDGRTLSVQPLARGEKRGVSRVPGGHRRGEEPFLSSPGEGSSNGSFV</sequence>
<feature type="transmembrane region" description="Helical" evidence="2">
    <location>
        <begin position="15"/>
        <end position="35"/>
    </location>
</feature>
<feature type="compositionally biased region" description="Polar residues" evidence="1">
    <location>
        <begin position="499"/>
        <end position="508"/>
    </location>
</feature>
<dbReference type="InterPro" id="IPR029016">
    <property type="entry name" value="GAF-like_dom_sf"/>
</dbReference>
<name>A0A0X3BHM3_9EURY</name>
<feature type="transmembrane region" description="Helical" evidence="2">
    <location>
        <begin position="62"/>
        <end position="80"/>
    </location>
</feature>
<dbReference type="NCBIfam" id="TIGR00229">
    <property type="entry name" value="sensory_box"/>
    <property type="match status" value="1"/>
</dbReference>
<evidence type="ECO:0000313" key="5">
    <source>
        <dbReference type="EMBL" id="CVK31379.1"/>
    </source>
</evidence>
<dbReference type="Gene3D" id="3.30.450.20">
    <property type="entry name" value="PAS domain"/>
    <property type="match status" value="1"/>
</dbReference>
<dbReference type="Proteomes" id="UP000069850">
    <property type="component" value="Chromosome 1"/>
</dbReference>
<feature type="domain" description="PAS" evidence="4">
    <location>
        <begin position="117"/>
        <end position="185"/>
    </location>
</feature>
<dbReference type="InterPro" id="IPR003018">
    <property type="entry name" value="GAF"/>
</dbReference>
<dbReference type="InterPro" id="IPR000014">
    <property type="entry name" value="PAS"/>
</dbReference>
<dbReference type="OrthoDB" id="116705at2157"/>
<dbReference type="EMBL" id="LT158599">
    <property type="protein sequence ID" value="CVK31379.1"/>
    <property type="molecule type" value="Genomic_DNA"/>
</dbReference>
<organism evidence="5 6">
    <name type="scientific">Methanoculleus bourgensis</name>
    <dbReference type="NCBI Taxonomy" id="83986"/>
    <lineage>
        <taxon>Archaea</taxon>
        <taxon>Methanobacteriati</taxon>
        <taxon>Methanobacteriota</taxon>
        <taxon>Stenosarchaea group</taxon>
        <taxon>Methanomicrobia</taxon>
        <taxon>Methanomicrobiales</taxon>
        <taxon>Methanomicrobiaceae</taxon>
        <taxon>Methanoculleus</taxon>
    </lineage>
</organism>
<gene>
    <name evidence="5" type="ORF">MMAB1_0162</name>
</gene>
<dbReference type="SMART" id="SM00065">
    <property type="entry name" value="GAF"/>
    <property type="match status" value="1"/>
</dbReference>
<dbReference type="Pfam" id="PF13188">
    <property type="entry name" value="PAS_8"/>
    <property type="match status" value="1"/>
</dbReference>
<evidence type="ECO:0000313" key="6">
    <source>
        <dbReference type="Proteomes" id="UP000069850"/>
    </source>
</evidence>
<dbReference type="KEGG" id="mema:MMAB1_0162"/>
<dbReference type="CDD" id="cd00130">
    <property type="entry name" value="PAS"/>
    <property type="match status" value="1"/>
</dbReference>
<dbReference type="Pfam" id="PF13185">
    <property type="entry name" value="GAF_2"/>
    <property type="match status" value="1"/>
</dbReference>
<dbReference type="Gene3D" id="3.30.450.40">
    <property type="match status" value="1"/>
</dbReference>
<feature type="transmembrane region" description="Helical" evidence="2">
    <location>
        <begin position="92"/>
        <end position="112"/>
    </location>
</feature>
<keyword evidence="2" id="KW-0472">Membrane</keyword>
<dbReference type="GeneID" id="27136286"/>
<dbReference type="AlphaFoldDB" id="A0A0X3BHM3"/>
<evidence type="ECO:0000256" key="1">
    <source>
        <dbReference type="SAM" id="MobiDB-lite"/>
    </source>
</evidence>
<protein>
    <submittedName>
        <fullName evidence="5">Putative PAS/PAC sensor protein</fullName>
    </submittedName>
</protein>